<dbReference type="Gene3D" id="3.40.50.11350">
    <property type="match status" value="1"/>
</dbReference>
<keyword evidence="4" id="KW-1185">Reference proteome</keyword>
<sequence length="966" mass="111607">MGIFHVTYVVYFNFNYFILPYVEHSTAGTTQKLFTPPRVDLSTSSPPLFSLDLCIVLCHSYLKRTGNEHCRHSQALAFAGRVAPPLTRRMTRKHVRTPTQRTRILYALIGSNIFILLSQYIVWRGLNPFQSSSRDNPRNVSAPPWDVDETRQDDSSTASHHDKVRVGDGLGEVRPSSNAARHFNLLRQVDESKPFCLGWSPGDGLNRTLQPFDHWWAHHPTWLISNETDDMFCMEPGDEGSSMMQSFKMFFETQFNSTCDKLHWRMMWSSGWGADLFNVQCGLITSSKNLHIPLVMGLSSPWMSGPEKERGIWHYAANKDDHSNKTCPQADLTCYFVPYHNCGSLDEIEDRVDSIKFVENEELSEECDISDVLGQHANAYVTRKQLWLRRAVFDFKKEFKSRYNSESDCTVIHVRRSDVILHSKWSRKYYPVTDYVQLIPRSRRRNVNHTILLLTDDANAIIEAHEFHPELRWKYINRTRYKGSSGGWERHTPSRNPASEVITLLATFELVQECSMLIHGSSKFSEMLWFMMSSAREDAKQRRVDANENDVFSDAHMSSELQLMKKLNELREGRMSHNVSSLEIRGGPYERVSENTTLNREGLIIVNMLGLLANDLFEAAFAARLSEQLGWRVVYRTMWNAAFPTVKTDLCFPNIARKHIASADKYSDKDPLWNFLLDYGGDRESFELRELYDALTYNDLEEFSNLITTQDEANEIQMAWIDGLGEKVKRIAHLQYPLQDYNVDTLVEDLKSPHSEVRVLQLEAFFIHFDWMKEWMGPQHIPHWLQILQNRTCCPTPPPKRDTIVIHIRDFDPEDDDKNKHLQVGVFLDIINKYYKTKDSGREIWVVCQPKSIKSDIVQDLVKKLGAKVHTGADNIDAFCILSRARIHIPTTSSSFSQLAALLAEERIREKYGNFSQVEVHYPTHTLEYPMVTLKVPGWKYHLTNNETDGIAEFDVDHSRLQVAQA</sequence>
<accession>A0ABD3QFZ5</accession>
<proteinExistence type="predicted"/>
<keyword evidence="2" id="KW-0472">Membrane</keyword>
<keyword evidence="2" id="KW-1133">Transmembrane helix</keyword>
<evidence type="ECO:0000313" key="4">
    <source>
        <dbReference type="Proteomes" id="UP001516023"/>
    </source>
</evidence>
<protein>
    <submittedName>
        <fullName evidence="3">Uncharacterized protein</fullName>
    </submittedName>
</protein>
<organism evidence="3 4">
    <name type="scientific">Cyclotella cryptica</name>
    <dbReference type="NCBI Taxonomy" id="29204"/>
    <lineage>
        <taxon>Eukaryota</taxon>
        <taxon>Sar</taxon>
        <taxon>Stramenopiles</taxon>
        <taxon>Ochrophyta</taxon>
        <taxon>Bacillariophyta</taxon>
        <taxon>Coscinodiscophyceae</taxon>
        <taxon>Thalassiosirophycidae</taxon>
        <taxon>Stephanodiscales</taxon>
        <taxon>Stephanodiscaceae</taxon>
        <taxon>Cyclotella</taxon>
    </lineage>
</organism>
<feature type="region of interest" description="Disordered" evidence="1">
    <location>
        <begin position="132"/>
        <end position="172"/>
    </location>
</feature>
<dbReference type="AlphaFoldDB" id="A0ABD3QFZ5"/>
<evidence type="ECO:0000256" key="1">
    <source>
        <dbReference type="SAM" id="MobiDB-lite"/>
    </source>
</evidence>
<dbReference type="Proteomes" id="UP001516023">
    <property type="component" value="Unassembled WGS sequence"/>
</dbReference>
<feature type="compositionally biased region" description="Basic and acidic residues" evidence="1">
    <location>
        <begin position="148"/>
        <end position="166"/>
    </location>
</feature>
<feature type="transmembrane region" description="Helical" evidence="2">
    <location>
        <begin position="104"/>
        <end position="123"/>
    </location>
</feature>
<comment type="caution">
    <text evidence="3">The sequence shown here is derived from an EMBL/GenBank/DDBJ whole genome shotgun (WGS) entry which is preliminary data.</text>
</comment>
<evidence type="ECO:0000256" key="2">
    <source>
        <dbReference type="SAM" id="Phobius"/>
    </source>
</evidence>
<dbReference type="EMBL" id="JABMIG020000040">
    <property type="protein sequence ID" value="KAL3799313.1"/>
    <property type="molecule type" value="Genomic_DNA"/>
</dbReference>
<gene>
    <name evidence="3" type="ORF">HJC23_013038</name>
</gene>
<keyword evidence="2" id="KW-0812">Transmembrane</keyword>
<name>A0ABD3QFZ5_9STRA</name>
<reference evidence="3 4" key="1">
    <citation type="journal article" date="2020" name="G3 (Bethesda)">
        <title>Improved Reference Genome for Cyclotella cryptica CCMP332, a Model for Cell Wall Morphogenesis, Salinity Adaptation, and Lipid Production in Diatoms (Bacillariophyta).</title>
        <authorList>
            <person name="Roberts W.R."/>
            <person name="Downey K.M."/>
            <person name="Ruck E.C."/>
            <person name="Traller J.C."/>
            <person name="Alverson A.J."/>
        </authorList>
    </citation>
    <scope>NUCLEOTIDE SEQUENCE [LARGE SCALE GENOMIC DNA]</scope>
    <source>
        <strain evidence="3 4">CCMP332</strain>
    </source>
</reference>
<evidence type="ECO:0000313" key="3">
    <source>
        <dbReference type="EMBL" id="KAL3799313.1"/>
    </source>
</evidence>